<sequence>MCLITPADLLSTFRITPDGATHPRMVPPTKIERFDTRYNRDRRASKPVYHLEIAMHANSFWVGALAWASLFAVATGNASADDQSADQTQLQHSDLSQYRAADGKLKPIQSVADWMFRRQQIIAGAELAMGPLPQTEALPAFDTRITEDVWIGKVRRMTMTMAVDDSDRLPFDLYLPSSVAQFVNVNALTNVISSPKLPAVVALHPTGAAGKRIVAGQGGRPGRQYGIELAQRGYVVIAPDYPSFGEYADYDFKRDNYASGTMKAIANHRRCVDYLAELPIVDSERIGAIGHSLGGHNAIFLGVFDQRVKVMVSSCGWCPFHDYYGGQIEGWASERYMPRLRDEFQLAPDKVPFDFYELVAAMAPRTFVSVSPTHDANFDIRGVRKAIPVAAQIYSLFDAPEELILLTPDCEHDFTKNMRMESYSIIDRVLQHTPIEPEPATN</sequence>
<evidence type="ECO:0000313" key="5">
    <source>
        <dbReference type="EMBL" id="KLU05545.1"/>
    </source>
</evidence>
<reference evidence="5" key="1">
    <citation type="submission" date="2015-05" db="EMBL/GenBank/DDBJ databases">
        <title>Permanent draft genome of Rhodopirellula islandicus K833.</title>
        <authorList>
            <person name="Kizina J."/>
            <person name="Richter M."/>
            <person name="Glockner F.O."/>
            <person name="Harder J."/>
        </authorList>
    </citation>
    <scope>NUCLEOTIDE SEQUENCE [LARGE SCALE GENOMIC DNA]</scope>
    <source>
        <strain evidence="5">K833</strain>
    </source>
</reference>
<keyword evidence="1" id="KW-0719">Serine esterase</keyword>
<dbReference type="Pfam" id="PF22244">
    <property type="entry name" value="GCE_fung"/>
    <property type="match status" value="1"/>
</dbReference>
<dbReference type="STRING" id="595434.RISK_002177"/>
<evidence type="ECO:0000259" key="4">
    <source>
        <dbReference type="Pfam" id="PF22244"/>
    </source>
</evidence>
<comment type="caution">
    <text evidence="5">The sequence shown here is derived from an EMBL/GenBank/DDBJ whole genome shotgun (WGS) entry which is preliminary data.</text>
</comment>
<protein>
    <recommendedName>
        <fullName evidence="4">4-O-methyl-glucuronoyl methylesterase-like domain-containing protein</fullName>
    </recommendedName>
</protein>
<dbReference type="SUPFAM" id="SSF53474">
    <property type="entry name" value="alpha/beta-Hydrolases"/>
    <property type="match status" value="1"/>
</dbReference>
<keyword evidence="6" id="KW-1185">Reference proteome</keyword>
<name>A0A0J1BG76_RHOIS</name>
<keyword evidence="2" id="KW-0732">Signal</keyword>
<keyword evidence="3" id="KW-0378">Hydrolase</keyword>
<dbReference type="InterPro" id="IPR054579">
    <property type="entry name" value="GCE-like_dom"/>
</dbReference>
<evidence type="ECO:0000256" key="3">
    <source>
        <dbReference type="ARBA" id="ARBA00022801"/>
    </source>
</evidence>
<gene>
    <name evidence="5" type="ORF">RISK_002177</name>
</gene>
<feature type="domain" description="4-O-methyl-glucuronoyl methylesterase-like" evidence="4">
    <location>
        <begin position="252"/>
        <end position="395"/>
    </location>
</feature>
<dbReference type="PANTHER" id="PTHR22946">
    <property type="entry name" value="DIENELACTONE HYDROLASE DOMAIN-CONTAINING PROTEIN-RELATED"/>
    <property type="match status" value="1"/>
</dbReference>
<evidence type="ECO:0000256" key="1">
    <source>
        <dbReference type="ARBA" id="ARBA00022487"/>
    </source>
</evidence>
<dbReference type="InterPro" id="IPR050261">
    <property type="entry name" value="FrsA_esterase"/>
</dbReference>
<dbReference type="GO" id="GO:0052689">
    <property type="term" value="F:carboxylic ester hydrolase activity"/>
    <property type="evidence" value="ECO:0007669"/>
    <property type="project" value="UniProtKB-KW"/>
</dbReference>
<accession>A0A0J1BG76</accession>
<dbReference type="AlphaFoldDB" id="A0A0J1BG76"/>
<proteinExistence type="predicted"/>
<dbReference type="InterPro" id="IPR029058">
    <property type="entry name" value="AB_hydrolase_fold"/>
</dbReference>
<dbReference type="PANTHER" id="PTHR22946:SF9">
    <property type="entry name" value="POLYKETIDE TRANSFERASE AF380"/>
    <property type="match status" value="1"/>
</dbReference>
<evidence type="ECO:0000256" key="2">
    <source>
        <dbReference type="ARBA" id="ARBA00022729"/>
    </source>
</evidence>
<dbReference type="Proteomes" id="UP000036367">
    <property type="component" value="Unassembled WGS sequence"/>
</dbReference>
<evidence type="ECO:0000313" key="6">
    <source>
        <dbReference type="Proteomes" id="UP000036367"/>
    </source>
</evidence>
<dbReference type="Gene3D" id="3.40.50.1820">
    <property type="entry name" value="alpha/beta hydrolase"/>
    <property type="match status" value="1"/>
</dbReference>
<organism evidence="5 6">
    <name type="scientific">Rhodopirellula islandica</name>
    <dbReference type="NCBI Taxonomy" id="595434"/>
    <lineage>
        <taxon>Bacteria</taxon>
        <taxon>Pseudomonadati</taxon>
        <taxon>Planctomycetota</taxon>
        <taxon>Planctomycetia</taxon>
        <taxon>Pirellulales</taxon>
        <taxon>Pirellulaceae</taxon>
        <taxon>Rhodopirellula</taxon>
    </lineage>
</organism>
<dbReference type="PATRIC" id="fig|595434.4.peg.2081"/>
<dbReference type="EMBL" id="LECT01000017">
    <property type="protein sequence ID" value="KLU05545.1"/>
    <property type="molecule type" value="Genomic_DNA"/>
</dbReference>